<dbReference type="PROSITE" id="PS50837">
    <property type="entry name" value="NACHT"/>
    <property type="match status" value="1"/>
</dbReference>
<dbReference type="PROSITE" id="PS50088">
    <property type="entry name" value="ANK_REPEAT"/>
    <property type="match status" value="8"/>
</dbReference>
<dbReference type="PROSITE" id="PS50297">
    <property type="entry name" value="ANK_REP_REGION"/>
    <property type="match status" value="7"/>
</dbReference>
<dbReference type="SUPFAM" id="SSF48403">
    <property type="entry name" value="Ankyrin repeat"/>
    <property type="match status" value="2"/>
</dbReference>
<evidence type="ECO:0000313" key="5">
    <source>
        <dbReference type="EMBL" id="EPE30107.1"/>
    </source>
</evidence>
<evidence type="ECO:0000256" key="3">
    <source>
        <dbReference type="PROSITE-ProRule" id="PRU00023"/>
    </source>
</evidence>
<sequence length="1107" mass="124536">MDIFSFAASIITVLELASTATRFIVTANESEKERKILLSEIASIAGYCYVLKDLSERDEPDNCWSRNLRALLVKDGLIAQFRANLEEVLLILNEKHSKLIEKAKWPHQKNKLGEICSRIERQKSQILLALQSDHVNLSLDTKKDLSRVNDLVINIDRKIVQMDQKQQTQLQEKEKRDLETWLTSLNFCAKQNDIFARRQEGTGEWLLQDQNFQSWLTGFKRKLWCQGIPGSGKTILTSIMVNSLEEKFGDQNVGIAYIYCVYREQTSPSELIASLLKQLIQHRPVVSTDILELYKYHRRKQTRPLLTDYLRVLFSEVRNFSRVFILIDALDECSEEQKAKDLFLNEVLKLVPLVSVLITSRDEPDKKNGFQDKPDLVIKATKEDVRRYLETRLEKELSNFVRKGSPLWAEIVDTVVRKSRGMFLLAQLHMDSLGREDTGKGVRKALQELPEQIDGTYEKAMARIKNQDSRKAERAAQVLSWICYAARPITVDELRYALAVEIGDTRVDEEAVPDGNHLVSLCAGLLTIDHDSNIIRFVHYTTQEYFERIKKERYPKAPTQIVMACITYLSFNEFATDPCDNDKAMEEKMLKYPFLQYASQYWGLHARGEPEKDPIVQELIMKFLWQNSNMSCSLQFAHIPKYKHANYSQSFRKEVSALGLAATNGLVEVTEKVLSIDADVNKADSDKGTPLHWAAWHGYDQIVKLILATEGVEIDVKYSSNSTPLHWAAEGGRASIVSMLLKSGAKINAVDVRKWTPLHKAAWHGHEAAVQVLLDYKPDVEAEEALLDNKADMESEDSDGGTALHAASERGHENVVKLLLKTGAKVNATDIDGGTALHRASWNGHLVVVQLLLDAKADVKARYSYGFREGSKSPSRDSSGEEVVVRLLMEKGAEVAAKYYQGGTALHWAAWSGHEEVVRLLLEKGADFTARDSLGETPLSAATKGVYDAMVAHLREKGVDVDQMVSKEEQQNLLSQTLKTDGTSTSLHWAVWGGTEEAVKPLLEEGGGININTPNQHGRTALHWASWSGKRNIVELLLGKGADISCQDNAQWTALHWAAWNGHVDVVKLLLDKGADATLKDLSGKTALDWAMAESHKEVIKALHGES</sequence>
<dbReference type="InterPro" id="IPR002110">
    <property type="entry name" value="Ankyrin_rpt"/>
</dbReference>
<dbReference type="Pfam" id="PF12796">
    <property type="entry name" value="Ank_2"/>
    <property type="match status" value="4"/>
</dbReference>
<evidence type="ECO:0000313" key="6">
    <source>
        <dbReference type="Proteomes" id="UP000016922"/>
    </source>
</evidence>
<dbReference type="AlphaFoldDB" id="S3CUL8"/>
<dbReference type="Gene3D" id="1.25.40.20">
    <property type="entry name" value="Ankyrin repeat-containing domain"/>
    <property type="match status" value="7"/>
</dbReference>
<dbReference type="SUPFAM" id="SSF52540">
    <property type="entry name" value="P-loop containing nucleoside triphosphate hydrolases"/>
    <property type="match status" value="1"/>
</dbReference>
<dbReference type="InterPro" id="IPR007111">
    <property type="entry name" value="NACHT_NTPase"/>
</dbReference>
<dbReference type="HOGENOM" id="CLU_000288_34_23_1"/>
<dbReference type="InterPro" id="IPR036770">
    <property type="entry name" value="Ankyrin_rpt-contain_sf"/>
</dbReference>
<feature type="repeat" description="ANK" evidence="3">
    <location>
        <begin position="832"/>
        <end position="864"/>
    </location>
</feature>
<dbReference type="InterPro" id="IPR027417">
    <property type="entry name" value="P-loop_NTPase"/>
</dbReference>
<feature type="domain" description="NACHT" evidence="4">
    <location>
        <begin position="221"/>
        <end position="361"/>
    </location>
</feature>
<evidence type="ECO:0000256" key="2">
    <source>
        <dbReference type="ARBA" id="ARBA00023043"/>
    </source>
</evidence>
<evidence type="ECO:0000256" key="1">
    <source>
        <dbReference type="ARBA" id="ARBA00022737"/>
    </source>
</evidence>
<dbReference type="InterPro" id="IPR056884">
    <property type="entry name" value="NPHP3-like_N"/>
</dbReference>
<keyword evidence="6" id="KW-1185">Reference proteome</keyword>
<feature type="repeat" description="ANK" evidence="3">
    <location>
        <begin position="720"/>
        <end position="752"/>
    </location>
</feature>
<name>S3CUL8_GLAL2</name>
<dbReference type="PANTHER" id="PTHR24166:SF48">
    <property type="entry name" value="PROTEIN VAPYRIN"/>
    <property type="match status" value="1"/>
</dbReference>
<feature type="repeat" description="ANK" evidence="3">
    <location>
        <begin position="1050"/>
        <end position="1082"/>
    </location>
</feature>
<dbReference type="eggNOG" id="KOG0504">
    <property type="taxonomic scope" value="Eukaryota"/>
</dbReference>
<feature type="repeat" description="ANK" evidence="3">
    <location>
        <begin position="901"/>
        <end position="933"/>
    </location>
</feature>
<dbReference type="PRINTS" id="PR01415">
    <property type="entry name" value="ANKYRIN"/>
</dbReference>
<gene>
    <name evidence="5" type="ORF">GLAREA_12830</name>
</gene>
<feature type="repeat" description="ANK" evidence="3">
    <location>
        <begin position="799"/>
        <end position="831"/>
    </location>
</feature>
<feature type="repeat" description="ANK" evidence="3">
    <location>
        <begin position="982"/>
        <end position="1014"/>
    </location>
</feature>
<dbReference type="OMA" id="NWGYHAC"/>
<dbReference type="GeneID" id="19471870"/>
<keyword evidence="2 3" id="KW-0040">ANK repeat</keyword>
<dbReference type="InterPro" id="IPR050889">
    <property type="entry name" value="Dendritic_Spine_Reg/Scaffold"/>
</dbReference>
<evidence type="ECO:0000259" key="4">
    <source>
        <dbReference type="PROSITE" id="PS50837"/>
    </source>
</evidence>
<dbReference type="PANTHER" id="PTHR24166">
    <property type="entry name" value="ROLLING PEBBLES, ISOFORM B"/>
    <property type="match status" value="1"/>
</dbReference>
<organism evidence="5 6">
    <name type="scientific">Glarea lozoyensis (strain ATCC 20868 / MF5171)</name>
    <dbReference type="NCBI Taxonomy" id="1116229"/>
    <lineage>
        <taxon>Eukaryota</taxon>
        <taxon>Fungi</taxon>
        <taxon>Dikarya</taxon>
        <taxon>Ascomycota</taxon>
        <taxon>Pezizomycotina</taxon>
        <taxon>Leotiomycetes</taxon>
        <taxon>Helotiales</taxon>
        <taxon>Helotiaceae</taxon>
        <taxon>Glarea</taxon>
    </lineage>
</organism>
<dbReference type="EMBL" id="KE145365">
    <property type="protein sequence ID" value="EPE30107.1"/>
    <property type="molecule type" value="Genomic_DNA"/>
</dbReference>
<dbReference type="RefSeq" id="XP_008082784.1">
    <property type="nucleotide sequence ID" value="XM_008084593.1"/>
</dbReference>
<dbReference type="Gene3D" id="3.40.50.300">
    <property type="entry name" value="P-loop containing nucleotide triphosphate hydrolases"/>
    <property type="match status" value="1"/>
</dbReference>
<feature type="repeat" description="ANK" evidence="3">
    <location>
        <begin position="753"/>
        <end position="785"/>
    </location>
</feature>
<dbReference type="KEGG" id="glz:GLAREA_12830"/>
<reference evidence="5 6" key="1">
    <citation type="journal article" date="2013" name="BMC Genomics">
        <title>Genomics-driven discovery of the pneumocandin biosynthetic gene cluster in the fungus Glarea lozoyensis.</title>
        <authorList>
            <person name="Chen L."/>
            <person name="Yue Q."/>
            <person name="Zhang X."/>
            <person name="Xiang M."/>
            <person name="Wang C."/>
            <person name="Li S."/>
            <person name="Che Y."/>
            <person name="Ortiz-Lopez F.J."/>
            <person name="Bills G.F."/>
            <person name="Liu X."/>
            <person name="An Z."/>
        </authorList>
    </citation>
    <scope>NUCLEOTIDE SEQUENCE [LARGE SCALE GENOMIC DNA]</scope>
    <source>
        <strain evidence="6">ATCC 20868 / MF5171</strain>
    </source>
</reference>
<dbReference type="SMART" id="SM00248">
    <property type="entry name" value="ANK"/>
    <property type="match status" value="12"/>
</dbReference>
<dbReference type="Pfam" id="PF22939">
    <property type="entry name" value="WHD_GPIID"/>
    <property type="match status" value="1"/>
</dbReference>
<dbReference type="Proteomes" id="UP000016922">
    <property type="component" value="Unassembled WGS sequence"/>
</dbReference>
<dbReference type="Pfam" id="PF24883">
    <property type="entry name" value="NPHP3_N"/>
    <property type="match status" value="1"/>
</dbReference>
<protein>
    <submittedName>
        <fullName evidence="5">Ankyrin repeat-containing protein</fullName>
    </submittedName>
</protein>
<accession>S3CUL8</accession>
<proteinExistence type="predicted"/>
<dbReference type="InterPro" id="IPR054471">
    <property type="entry name" value="GPIID_WHD"/>
</dbReference>
<feature type="repeat" description="ANK" evidence="3">
    <location>
        <begin position="1017"/>
        <end position="1049"/>
    </location>
</feature>
<keyword evidence="1" id="KW-0677">Repeat</keyword>
<dbReference type="OrthoDB" id="195446at2759"/>